<dbReference type="Proteomes" id="UP001468798">
    <property type="component" value="Unassembled WGS sequence"/>
</dbReference>
<dbReference type="EC" id="2.7.1.49" evidence="2"/>
<evidence type="ECO:0000313" key="5">
    <source>
        <dbReference type="Proteomes" id="UP001468798"/>
    </source>
</evidence>
<dbReference type="EMBL" id="JBCGDP010000001">
    <property type="protein sequence ID" value="MEM0574904.1"/>
    <property type="molecule type" value="Genomic_DNA"/>
</dbReference>
<keyword evidence="4" id="KW-0418">Kinase</keyword>
<evidence type="ECO:0000256" key="1">
    <source>
        <dbReference type="ARBA" id="ARBA00004948"/>
    </source>
</evidence>
<comment type="caution">
    <text evidence="4">The sequence shown here is derived from an EMBL/GenBank/DDBJ whole genome shotgun (WGS) entry which is preliminary data.</text>
</comment>
<protein>
    <recommendedName>
        <fullName evidence="2">hydroxymethylpyrimidine kinase</fullName>
        <ecNumber evidence="2">2.7.1.49</ecNumber>
    </recommendedName>
</protein>
<accession>A0ABU9NHU9</accession>
<dbReference type="GO" id="GO:0016301">
    <property type="term" value="F:kinase activity"/>
    <property type="evidence" value="ECO:0007669"/>
    <property type="project" value="UniProtKB-KW"/>
</dbReference>
<dbReference type="Pfam" id="PF08543">
    <property type="entry name" value="Phos_pyr_kin"/>
    <property type="match status" value="1"/>
</dbReference>
<gene>
    <name evidence="4" type="ORF">WFZ86_00165</name>
</gene>
<evidence type="ECO:0000256" key="2">
    <source>
        <dbReference type="ARBA" id="ARBA00012135"/>
    </source>
</evidence>
<dbReference type="SUPFAM" id="SSF53613">
    <property type="entry name" value="Ribokinase-like"/>
    <property type="match status" value="1"/>
</dbReference>
<evidence type="ECO:0000259" key="3">
    <source>
        <dbReference type="Pfam" id="PF08543"/>
    </source>
</evidence>
<reference evidence="4 5" key="1">
    <citation type="submission" date="2024-03" db="EMBL/GenBank/DDBJ databases">
        <title>Two novel species of the genus Flavobacterium exhibiting potentially degradation of complex polysaccharides.</title>
        <authorList>
            <person name="Lian X."/>
        </authorList>
    </citation>
    <scope>NUCLEOTIDE SEQUENCE [LARGE SCALE GENOMIC DNA]</scope>
    <source>
        <strain evidence="4 5">N6</strain>
    </source>
</reference>
<dbReference type="InterPro" id="IPR029056">
    <property type="entry name" value="Ribokinase-like"/>
</dbReference>
<dbReference type="InterPro" id="IPR013749">
    <property type="entry name" value="PM/HMP-P_kinase-1"/>
</dbReference>
<comment type="pathway">
    <text evidence="1">Cofactor biosynthesis; thiamine diphosphate biosynthesis.</text>
</comment>
<organism evidence="4 5">
    <name type="scientific">Flavobacterium polysaccharolyticum</name>
    <dbReference type="NCBI Taxonomy" id="3133148"/>
    <lineage>
        <taxon>Bacteria</taxon>
        <taxon>Pseudomonadati</taxon>
        <taxon>Bacteroidota</taxon>
        <taxon>Flavobacteriia</taxon>
        <taxon>Flavobacteriales</taxon>
        <taxon>Flavobacteriaceae</taxon>
        <taxon>Flavobacterium</taxon>
    </lineage>
</organism>
<keyword evidence="4" id="KW-0808">Transferase</keyword>
<proteinExistence type="predicted"/>
<dbReference type="Gene3D" id="3.40.1190.20">
    <property type="match status" value="1"/>
</dbReference>
<keyword evidence="5" id="KW-1185">Reference proteome</keyword>
<dbReference type="InterPro" id="IPR004399">
    <property type="entry name" value="HMP/HMP-P_kinase_dom"/>
</dbReference>
<dbReference type="CDD" id="cd01169">
    <property type="entry name" value="HMPP_kinase"/>
    <property type="match status" value="1"/>
</dbReference>
<dbReference type="RefSeq" id="WP_342690065.1">
    <property type="nucleotide sequence ID" value="NZ_JBCGDP010000001.1"/>
</dbReference>
<feature type="domain" description="Pyridoxamine kinase/Phosphomethylpyrimidine kinase" evidence="3">
    <location>
        <begin position="13"/>
        <end position="246"/>
    </location>
</feature>
<dbReference type="PANTHER" id="PTHR20858">
    <property type="entry name" value="PHOSPHOMETHYLPYRIMIDINE KINASE"/>
    <property type="match status" value="1"/>
</dbReference>
<evidence type="ECO:0000313" key="4">
    <source>
        <dbReference type="EMBL" id="MEM0574904.1"/>
    </source>
</evidence>
<dbReference type="PANTHER" id="PTHR20858:SF17">
    <property type="entry name" value="HYDROXYMETHYLPYRIMIDINE_PHOSPHOMETHYLPYRIMIDINE KINASE THI20-RELATED"/>
    <property type="match status" value="1"/>
</dbReference>
<name>A0ABU9NHU9_9FLAO</name>
<sequence length="249" mass="27629">MSRPFVVSIAGFDPSAGAGVLADVKTFEQHQVYGFAISTANTIQTENEFVAIQWTDLDFVLQSVQTIFNSYDIKAVKIGIAPSLEYLREIILTVKKLSPETKIVWDTVLKSTTEFDFLTIENQTTLIEVLKEIHLITPNYDEILQLSSKGINAETTAILLSKHCPVLLKGGHNPNEIGFDYLYLENEYFSLPPNTTKIFGKHGSGCVLSSAITAYLALGQNLKTACEKAKTYTENYLLSTPSKLGHHYV</sequence>